<feature type="transmembrane region" description="Helical" evidence="1">
    <location>
        <begin position="12"/>
        <end position="30"/>
    </location>
</feature>
<dbReference type="RefSeq" id="WP_344862770.1">
    <property type="nucleotide sequence ID" value="NZ_BAAAZN010000009.1"/>
</dbReference>
<dbReference type="Proteomes" id="UP001500689">
    <property type="component" value="Unassembled WGS sequence"/>
</dbReference>
<accession>A0ABP6WUS5</accession>
<sequence>MDVLREKGHPPLRAILVFSVLSTAFHYWHMVLQPRAYPPVEGLNETVGQVGVAVAWVVFTVIAVFGYRAYLQGRYRRALVLLLVYSLSGVATAGHFLLGVSGLPGGWMVPLWGDVVAALALWAFVVWAWSVLNRASVAERVSTQH</sequence>
<keyword evidence="3" id="KW-1185">Reference proteome</keyword>
<keyword evidence="1" id="KW-0812">Transmembrane</keyword>
<protein>
    <submittedName>
        <fullName evidence="2">Uncharacterized protein</fullName>
    </submittedName>
</protein>
<organism evidence="2 3">
    <name type="scientific">Amycolatopsis ultiminotia</name>
    <dbReference type="NCBI Taxonomy" id="543629"/>
    <lineage>
        <taxon>Bacteria</taxon>
        <taxon>Bacillati</taxon>
        <taxon>Actinomycetota</taxon>
        <taxon>Actinomycetes</taxon>
        <taxon>Pseudonocardiales</taxon>
        <taxon>Pseudonocardiaceae</taxon>
        <taxon>Amycolatopsis</taxon>
    </lineage>
</organism>
<reference evidence="3" key="1">
    <citation type="journal article" date="2019" name="Int. J. Syst. Evol. Microbiol.">
        <title>The Global Catalogue of Microorganisms (GCM) 10K type strain sequencing project: providing services to taxonomists for standard genome sequencing and annotation.</title>
        <authorList>
            <consortium name="The Broad Institute Genomics Platform"/>
            <consortium name="The Broad Institute Genome Sequencing Center for Infectious Disease"/>
            <person name="Wu L."/>
            <person name="Ma J."/>
        </authorList>
    </citation>
    <scope>NUCLEOTIDE SEQUENCE [LARGE SCALE GENOMIC DNA]</scope>
    <source>
        <strain evidence="3">JCM 16898</strain>
    </source>
</reference>
<keyword evidence="1" id="KW-0472">Membrane</keyword>
<keyword evidence="1" id="KW-1133">Transmembrane helix</keyword>
<comment type="caution">
    <text evidence="2">The sequence shown here is derived from an EMBL/GenBank/DDBJ whole genome shotgun (WGS) entry which is preliminary data.</text>
</comment>
<feature type="transmembrane region" description="Helical" evidence="1">
    <location>
        <begin position="110"/>
        <end position="132"/>
    </location>
</feature>
<name>A0ABP6WUS5_9PSEU</name>
<evidence type="ECO:0000313" key="3">
    <source>
        <dbReference type="Proteomes" id="UP001500689"/>
    </source>
</evidence>
<proteinExistence type="predicted"/>
<feature type="transmembrane region" description="Helical" evidence="1">
    <location>
        <begin position="50"/>
        <end position="71"/>
    </location>
</feature>
<evidence type="ECO:0000313" key="2">
    <source>
        <dbReference type="EMBL" id="GAA3556002.1"/>
    </source>
</evidence>
<dbReference type="EMBL" id="BAAAZN010000009">
    <property type="protein sequence ID" value="GAA3556002.1"/>
    <property type="molecule type" value="Genomic_DNA"/>
</dbReference>
<gene>
    <name evidence="2" type="ORF">GCM10022222_44510</name>
</gene>
<evidence type="ECO:0000256" key="1">
    <source>
        <dbReference type="SAM" id="Phobius"/>
    </source>
</evidence>
<feature type="transmembrane region" description="Helical" evidence="1">
    <location>
        <begin position="78"/>
        <end position="98"/>
    </location>
</feature>